<evidence type="ECO:0000313" key="4">
    <source>
        <dbReference type="Proteomes" id="UP000005104"/>
    </source>
</evidence>
<dbReference type="PANTHER" id="PTHR31061">
    <property type="entry name" value="LD22376P"/>
    <property type="match status" value="1"/>
</dbReference>
<dbReference type="InterPro" id="IPR032176">
    <property type="entry name" value="DUF5009"/>
</dbReference>
<dbReference type="PANTHER" id="PTHR31061:SF24">
    <property type="entry name" value="LD22376P"/>
    <property type="match status" value="1"/>
</dbReference>
<proteinExistence type="predicted"/>
<dbReference type="RefSeq" id="WP_007782702.1">
    <property type="nucleotide sequence ID" value="NZ_CM001441.1"/>
</dbReference>
<gene>
    <name evidence="3" type="ORF">DesyoDRAFT_2145</name>
</gene>
<keyword evidence="1" id="KW-1133">Transmembrane helix</keyword>
<feature type="transmembrane region" description="Helical" evidence="1">
    <location>
        <begin position="200"/>
        <end position="220"/>
    </location>
</feature>
<accession>H5XUS3</accession>
<evidence type="ECO:0000256" key="1">
    <source>
        <dbReference type="SAM" id="Phobius"/>
    </source>
</evidence>
<dbReference type="OrthoDB" id="9788724at2"/>
<keyword evidence="4" id="KW-1185">Reference proteome</keyword>
<feature type="transmembrane region" description="Helical" evidence="1">
    <location>
        <begin position="115"/>
        <end position="133"/>
    </location>
</feature>
<feature type="transmembrane region" description="Helical" evidence="1">
    <location>
        <begin position="12"/>
        <end position="31"/>
    </location>
</feature>
<dbReference type="Pfam" id="PF16401">
    <property type="entry name" value="DUF5009"/>
    <property type="match status" value="1"/>
</dbReference>
<feature type="transmembrane region" description="Helical" evidence="1">
    <location>
        <begin position="140"/>
        <end position="161"/>
    </location>
</feature>
<feature type="transmembrane region" description="Helical" evidence="1">
    <location>
        <begin position="51"/>
        <end position="69"/>
    </location>
</feature>
<feature type="transmembrane region" description="Helical" evidence="1">
    <location>
        <begin position="349"/>
        <end position="367"/>
    </location>
</feature>
<name>H5XUS3_9FIRM</name>
<evidence type="ECO:0000313" key="3">
    <source>
        <dbReference type="EMBL" id="EHQ89230.1"/>
    </source>
</evidence>
<sequence length="375" mass="42380">MEKGKLRFDCIDIFRGLTISLMLICSNPGNITNIPAQLRHADWNGATIGDFVFPFFIFSMGIVVPIAINRRLEKGISQMRIIINVLNRSIVMFLLGLILNGFPTFDLAIIRVPGVLQRIAIVYFCSALIYLLFKSIVKKDLVQIGILTLIAVLLLAIYYWLLKGLQVPGIEGLKGGLVSYIDLKYLKGHLYTPTFDPEGILSTIPALSSGIIGVVVGMIFLRRDSRFVKMTIFVCSGILLIIFAEWFNAYFPYNKQLWSSSFVLLTSGFGILVLTIFYLLTDILKIGRTLTPFKAIGASPIFVYFISEIIGRSLWQIPIKDSISGNIMTFKFWITERFISPWAHGLDSVYFSVSYALVWMAIMGFLYHKKIHIRL</sequence>
<dbReference type="HOGENOM" id="CLU_029171_4_0_9"/>
<keyword evidence="1" id="KW-0812">Transmembrane</keyword>
<dbReference type="STRING" id="768710.DesyoDRAFT_2145"/>
<evidence type="ECO:0000259" key="2">
    <source>
        <dbReference type="Pfam" id="PF16401"/>
    </source>
</evidence>
<reference evidence="3 4" key="1">
    <citation type="submission" date="2011-11" db="EMBL/GenBank/DDBJ databases">
        <title>The Noncontiguous Finished genome of Desulfosporosinus youngiae DSM 17734.</title>
        <authorList>
            <consortium name="US DOE Joint Genome Institute (JGI-PGF)"/>
            <person name="Lucas S."/>
            <person name="Han J."/>
            <person name="Lapidus A."/>
            <person name="Cheng J.-F."/>
            <person name="Goodwin L."/>
            <person name="Pitluck S."/>
            <person name="Peters L."/>
            <person name="Ovchinnikova G."/>
            <person name="Lu M."/>
            <person name="Land M.L."/>
            <person name="Hauser L."/>
            <person name="Pester M."/>
            <person name="Spring S."/>
            <person name="Ollivier B."/>
            <person name="Rattei T."/>
            <person name="Klenk H.-P."/>
            <person name="Wagner M."/>
            <person name="Loy A."/>
            <person name="Woyke T.J."/>
        </authorList>
    </citation>
    <scope>NUCLEOTIDE SEQUENCE [LARGE SCALE GENOMIC DNA]</scope>
    <source>
        <strain evidence="3 4">DSM 17734</strain>
    </source>
</reference>
<feature type="transmembrane region" description="Helical" evidence="1">
    <location>
        <begin position="257"/>
        <end position="281"/>
    </location>
</feature>
<feature type="domain" description="DUF5009" evidence="2">
    <location>
        <begin position="35"/>
        <end position="159"/>
    </location>
</feature>
<feature type="transmembrane region" description="Helical" evidence="1">
    <location>
        <begin position="232"/>
        <end position="251"/>
    </location>
</feature>
<feature type="transmembrane region" description="Helical" evidence="1">
    <location>
        <begin position="293"/>
        <end position="315"/>
    </location>
</feature>
<organism evidence="3 4">
    <name type="scientific">Desulfosporosinus youngiae DSM 17734</name>
    <dbReference type="NCBI Taxonomy" id="768710"/>
    <lineage>
        <taxon>Bacteria</taxon>
        <taxon>Bacillati</taxon>
        <taxon>Bacillota</taxon>
        <taxon>Clostridia</taxon>
        <taxon>Eubacteriales</taxon>
        <taxon>Desulfitobacteriaceae</taxon>
        <taxon>Desulfosporosinus</taxon>
    </lineage>
</organism>
<feature type="transmembrane region" description="Helical" evidence="1">
    <location>
        <begin position="81"/>
        <end position="103"/>
    </location>
</feature>
<protein>
    <recommendedName>
        <fullName evidence="2">DUF5009 domain-containing protein</fullName>
    </recommendedName>
</protein>
<dbReference type="Proteomes" id="UP000005104">
    <property type="component" value="Chromosome"/>
</dbReference>
<dbReference type="EMBL" id="CM001441">
    <property type="protein sequence ID" value="EHQ89230.1"/>
    <property type="molecule type" value="Genomic_DNA"/>
</dbReference>
<dbReference type="AlphaFoldDB" id="H5XUS3"/>
<dbReference type="eggNOG" id="COG4299">
    <property type="taxonomic scope" value="Bacteria"/>
</dbReference>
<keyword evidence="1" id="KW-0472">Membrane</keyword>